<name>E4N5C9_KITSK</name>
<feature type="domain" description="Calcineurin-like phosphoesterase" evidence="1">
    <location>
        <begin position="14"/>
        <end position="206"/>
    </location>
</feature>
<dbReference type="Gene3D" id="3.60.21.10">
    <property type="match status" value="1"/>
</dbReference>
<dbReference type="KEGG" id="ksk:KSE_05670"/>
<dbReference type="InterPro" id="IPR029052">
    <property type="entry name" value="Metallo-depent_PP-like"/>
</dbReference>
<evidence type="ECO:0000313" key="2">
    <source>
        <dbReference type="EMBL" id="BAJ26410.1"/>
    </source>
</evidence>
<dbReference type="AlphaFoldDB" id="E4N5C9"/>
<dbReference type="GO" id="GO:0009166">
    <property type="term" value="P:nucleotide catabolic process"/>
    <property type="evidence" value="ECO:0007669"/>
    <property type="project" value="InterPro"/>
</dbReference>
<dbReference type="InterPro" id="IPR006179">
    <property type="entry name" value="5_nucleotidase/apyrase"/>
</dbReference>
<reference evidence="2 3" key="1">
    <citation type="journal article" date="2010" name="DNA Res.">
        <title>Genome sequence of Kitasatospora setae NBRC 14216T: an evolutionary snapshot of the family Streptomycetaceae.</title>
        <authorList>
            <person name="Ichikawa N."/>
            <person name="Oguchi A."/>
            <person name="Ikeda H."/>
            <person name="Ishikawa J."/>
            <person name="Kitani S."/>
            <person name="Watanabe Y."/>
            <person name="Nakamura S."/>
            <person name="Katano Y."/>
            <person name="Kishi E."/>
            <person name="Sasagawa M."/>
            <person name="Ankai A."/>
            <person name="Fukui S."/>
            <person name="Hashimoto Y."/>
            <person name="Kamata S."/>
            <person name="Otoguro M."/>
            <person name="Tanikawa S."/>
            <person name="Nihira T."/>
            <person name="Horinouchi S."/>
            <person name="Ohnishi Y."/>
            <person name="Hayakawa M."/>
            <person name="Kuzuyama T."/>
            <person name="Arisawa A."/>
            <person name="Nomoto F."/>
            <person name="Miura H."/>
            <person name="Takahashi Y."/>
            <person name="Fujita N."/>
        </authorList>
    </citation>
    <scope>NUCLEOTIDE SEQUENCE [LARGE SCALE GENOMIC DNA]</scope>
    <source>
        <strain evidence="3">ATCC 33774 / DSM 43861 / JCM 3304 / KCC A-0304 / NBRC 14216 / KM-6054</strain>
    </source>
</reference>
<organism evidence="2 3">
    <name type="scientific">Kitasatospora setae (strain ATCC 33774 / DSM 43861 / JCM 3304 / KCC A-0304 / NBRC 14216 / KM-6054)</name>
    <name type="common">Streptomyces setae</name>
    <dbReference type="NCBI Taxonomy" id="452652"/>
    <lineage>
        <taxon>Bacteria</taxon>
        <taxon>Bacillati</taxon>
        <taxon>Actinomycetota</taxon>
        <taxon>Actinomycetes</taxon>
        <taxon>Kitasatosporales</taxon>
        <taxon>Streptomycetaceae</taxon>
        <taxon>Kitasatospora</taxon>
    </lineage>
</organism>
<protein>
    <submittedName>
        <fullName evidence="2">Putative phosphodiesterase</fullName>
    </submittedName>
</protein>
<evidence type="ECO:0000313" key="3">
    <source>
        <dbReference type="Proteomes" id="UP000007076"/>
    </source>
</evidence>
<dbReference type="STRING" id="452652.KSE_05670"/>
<dbReference type="GO" id="GO:0016787">
    <property type="term" value="F:hydrolase activity"/>
    <property type="evidence" value="ECO:0007669"/>
    <property type="project" value="InterPro"/>
</dbReference>
<dbReference type="Proteomes" id="UP000007076">
    <property type="component" value="Chromosome"/>
</dbReference>
<sequence length="403" mass="42494">MLSVDEALGINTVTVVATGCFHSAVPDSTGMLAEVRALREQGALVVDVGDFFGGSAFHEYSRGRTEERLLADLYDAVVPGNHDLVDLMRLHEPERFPPVVCTNLTPPPAFAGRWERGLLLEAAGRRIGVVGVLGVQAFGAVPAAERDGFVFEEPTPALLTAERDRLLEAGADVVVGLSHSGFEADVALQLAGGPLEIVVAGHCHSPTGHWAIPPRYVVKPPECGTGVLRIELGPAEPSFGIEYTGGREAPRGLVPPYVREAVGAFRAWGSTAIGHLAAPVHDRHRLAELVAERGRRAAGADAFVLNLATLRTGLPRHVDRQALVAAAPFDTALVVLDGPRTAEQVAALAEARGESPVTAGTTIRPGTVATTAYLAERLGLPARALDSPRTLRGLLTDHVKEAS</sequence>
<proteinExistence type="predicted"/>
<gene>
    <name evidence="2" type="ordered locus">KSE_05670</name>
</gene>
<accession>E4N5C9</accession>
<dbReference type="PANTHER" id="PTHR11575:SF24">
    <property type="entry name" value="5'-NUCLEOTIDASE"/>
    <property type="match status" value="1"/>
</dbReference>
<keyword evidence="3" id="KW-1185">Reference proteome</keyword>
<evidence type="ECO:0000259" key="1">
    <source>
        <dbReference type="Pfam" id="PF00149"/>
    </source>
</evidence>
<dbReference type="SUPFAM" id="SSF56300">
    <property type="entry name" value="Metallo-dependent phosphatases"/>
    <property type="match status" value="1"/>
</dbReference>
<dbReference type="HOGENOM" id="CLU_681383_0_0_11"/>
<dbReference type="PANTHER" id="PTHR11575">
    <property type="entry name" value="5'-NUCLEOTIDASE-RELATED"/>
    <property type="match status" value="1"/>
</dbReference>
<dbReference type="InterPro" id="IPR004843">
    <property type="entry name" value="Calcineurin-like_PHP"/>
</dbReference>
<dbReference type="PATRIC" id="fig|452652.3.peg.560"/>
<dbReference type="eggNOG" id="COG0737">
    <property type="taxonomic scope" value="Bacteria"/>
</dbReference>
<dbReference type="Pfam" id="PF00149">
    <property type="entry name" value="Metallophos"/>
    <property type="match status" value="1"/>
</dbReference>
<dbReference type="EMBL" id="AP010968">
    <property type="protein sequence ID" value="BAJ26410.1"/>
    <property type="molecule type" value="Genomic_DNA"/>
</dbReference>